<dbReference type="EMBL" id="AWVH01000006">
    <property type="protein sequence ID" value="ERJ94144.1"/>
    <property type="molecule type" value="Genomic_DNA"/>
</dbReference>
<dbReference type="RefSeq" id="WP_021686900.1">
    <property type="nucleotide sequence ID" value="NZ_KI260561.1"/>
</dbReference>
<protein>
    <recommendedName>
        <fullName evidence="1">NAD glycohydrolase translocation F5/8 type C domain-containing protein</fullName>
    </recommendedName>
</protein>
<dbReference type="Pfam" id="PF25302">
    <property type="entry name" value="NADase_transloc"/>
    <property type="match status" value="1"/>
</dbReference>
<proteinExistence type="predicted"/>
<gene>
    <name evidence="2" type="ORF">HMPREF9193_00499</name>
</gene>
<feature type="non-terminal residue" evidence="2">
    <location>
        <position position="1"/>
    </location>
</feature>
<reference evidence="2 3" key="1">
    <citation type="submission" date="2013-08" db="EMBL/GenBank/DDBJ databases">
        <authorList>
            <person name="Weinstock G."/>
            <person name="Sodergren E."/>
            <person name="Wylie T."/>
            <person name="Fulton L."/>
            <person name="Fulton R."/>
            <person name="Fronick C."/>
            <person name="O'Laughlin M."/>
            <person name="Godfrey J."/>
            <person name="Miner T."/>
            <person name="Herter B."/>
            <person name="Appelbaum E."/>
            <person name="Cordes M."/>
            <person name="Lek S."/>
            <person name="Wollam A."/>
            <person name="Pepin K.H."/>
            <person name="Palsikar V.B."/>
            <person name="Mitreva M."/>
            <person name="Wilson R.K."/>
        </authorList>
    </citation>
    <scope>NUCLEOTIDE SEQUENCE [LARGE SCALE GENOMIC DNA]</scope>
    <source>
        <strain evidence="2 3">ATCC 700332</strain>
    </source>
</reference>
<dbReference type="NCBIfam" id="NF047619">
    <property type="entry name" value="NADase_discoid"/>
    <property type="match status" value="1"/>
</dbReference>
<comment type="caution">
    <text evidence="2">The sequence shown here is derived from an EMBL/GenBank/DDBJ whole genome shotgun (WGS) entry which is preliminary data.</text>
</comment>
<evidence type="ECO:0000259" key="1">
    <source>
        <dbReference type="Pfam" id="PF25302"/>
    </source>
</evidence>
<sequence length="345" mass="41222">YEKEPISISNIYFKFNENNYLTDYSEIIKSNNNSDILFDYRIKEQNENYIINITSKNNYINSEPNMNRTYYLIKQADRWVLQYQNEDLGEIIYSIQENKCYFFKYKTKEKEEFYSYVNNIFTINLGISHKYKLMNNTFYELNSDNEYKILYNYETETYDIFESDEGLKSECHFSRNYYCTDFNQICLMWIMRYDFEGFLLPYLFCKLDRAYHSTSYLTEGSTTYEPEHLQQKDGLPWASGNGFGIGDVISIKEFEHKNPTTLKIMNGYQNPNHPDYYEKNSRVKKIKVTNTDTKKSKKLTVQDIKTEQTFDISALGNGRTFEVEILDVYGGSKYKDLCIQYLVFE</sequence>
<keyword evidence="3" id="KW-1185">Reference proteome</keyword>
<evidence type="ECO:0000313" key="3">
    <source>
        <dbReference type="Proteomes" id="UP000016649"/>
    </source>
</evidence>
<accession>A0ABN0P0Y2</accession>
<organism evidence="2 3">
    <name type="scientific">Treponema lecithinolyticum ATCC 700332</name>
    <dbReference type="NCBI Taxonomy" id="1321815"/>
    <lineage>
        <taxon>Bacteria</taxon>
        <taxon>Pseudomonadati</taxon>
        <taxon>Spirochaetota</taxon>
        <taxon>Spirochaetia</taxon>
        <taxon>Spirochaetales</taxon>
        <taxon>Treponemataceae</taxon>
        <taxon>Treponema</taxon>
    </lineage>
</organism>
<evidence type="ECO:0000313" key="2">
    <source>
        <dbReference type="EMBL" id="ERJ94144.1"/>
    </source>
</evidence>
<feature type="domain" description="NAD glycohydrolase translocation F5/8 type C" evidence="1">
    <location>
        <begin position="212"/>
        <end position="344"/>
    </location>
</feature>
<dbReference type="InterPro" id="IPR057561">
    <property type="entry name" value="NADase_transloc"/>
</dbReference>
<name>A0ABN0P0Y2_TRELE</name>
<dbReference type="Proteomes" id="UP000016649">
    <property type="component" value="Unassembled WGS sequence"/>
</dbReference>